<dbReference type="AlphaFoldDB" id="A0A327Q7D5"/>
<dbReference type="Proteomes" id="UP000249547">
    <property type="component" value="Unassembled WGS sequence"/>
</dbReference>
<dbReference type="GO" id="GO:0016747">
    <property type="term" value="F:acyltransferase activity, transferring groups other than amino-acyl groups"/>
    <property type="evidence" value="ECO:0007669"/>
    <property type="project" value="InterPro"/>
</dbReference>
<dbReference type="InterPro" id="IPR000182">
    <property type="entry name" value="GNAT_dom"/>
</dbReference>
<proteinExistence type="predicted"/>
<protein>
    <submittedName>
        <fullName evidence="2">Acetyltransferase (GNAT) family protein</fullName>
    </submittedName>
</protein>
<dbReference type="PANTHER" id="PTHR42791">
    <property type="entry name" value="GNAT FAMILY ACETYLTRANSFERASE"/>
    <property type="match status" value="1"/>
</dbReference>
<organism evidence="2 3">
    <name type="scientific">Chitinophaga skermanii</name>
    <dbReference type="NCBI Taxonomy" id="331697"/>
    <lineage>
        <taxon>Bacteria</taxon>
        <taxon>Pseudomonadati</taxon>
        <taxon>Bacteroidota</taxon>
        <taxon>Chitinophagia</taxon>
        <taxon>Chitinophagales</taxon>
        <taxon>Chitinophagaceae</taxon>
        <taxon>Chitinophaga</taxon>
    </lineage>
</organism>
<accession>A0A327Q7D5</accession>
<keyword evidence="2" id="KW-0808">Transferase</keyword>
<evidence type="ECO:0000313" key="2">
    <source>
        <dbReference type="EMBL" id="RAJ00409.1"/>
    </source>
</evidence>
<evidence type="ECO:0000259" key="1">
    <source>
        <dbReference type="PROSITE" id="PS51186"/>
    </source>
</evidence>
<dbReference type="EMBL" id="QLLL01000008">
    <property type="protein sequence ID" value="RAJ00409.1"/>
    <property type="molecule type" value="Genomic_DNA"/>
</dbReference>
<evidence type="ECO:0000313" key="3">
    <source>
        <dbReference type="Proteomes" id="UP000249547"/>
    </source>
</evidence>
<dbReference type="PANTHER" id="PTHR42791:SF1">
    <property type="entry name" value="N-ACETYLTRANSFERASE DOMAIN-CONTAINING PROTEIN"/>
    <property type="match status" value="1"/>
</dbReference>
<sequence length="187" mass="22099">MKKAQYADKPLVIDILTQSFQHNLSVNYIIKKDGHPKRIEALMDYSCEMCYRFGDIFLSNDKKACALLLYPDKKKIVLHLDLQLILRCVGIGNILKTLRREKIIHQAHPTSPFAYLWFVGVLPSEQGKGHGSELLQGILDYCDAQQRPIYLETSTERNLPWYERFGFEEYRRENLSYWVHFFRRNVR</sequence>
<name>A0A327Q7D5_9BACT</name>
<reference evidence="2 3" key="1">
    <citation type="submission" date="2018-06" db="EMBL/GenBank/DDBJ databases">
        <title>Genomic Encyclopedia of Archaeal and Bacterial Type Strains, Phase II (KMG-II): from individual species to whole genera.</title>
        <authorList>
            <person name="Goeker M."/>
        </authorList>
    </citation>
    <scope>NUCLEOTIDE SEQUENCE [LARGE SCALE GENOMIC DNA]</scope>
    <source>
        <strain evidence="2 3">DSM 23857</strain>
    </source>
</reference>
<dbReference type="OrthoDB" id="1452841at2"/>
<dbReference type="CDD" id="cd04301">
    <property type="entry name" value="NAT_SF"/>
    <property type="match status" value="1"/>
</dbReference>
<dbReference type="InterPro" id="IPR052523">
    <property type="entry name" value="Trichothecene_AcTrans"/>
</dbReference>
<dbReference type="RefSeq" id="WP_111599526.1">
    <property type="nucleotide sequence ID" value="NZ_QLLL01000008.1"/>
</dbReference>
<gene>
    <name evidence="2" type="ORF">LX64_04115</name>
</gene>
<dbReference type="InterPro" id="IPR016181">
    <property type="entry name" value="Acyl_CoA_acyltransferase"/>
</dbReference>
<dbReference type="Pfam" id="PF00583">
    <property type="entry name" value="Acetyltransf_1"/>
    <property type="match status" value="1"/>
</dbReference>
<feature type="domain" description="N-acetyltransferase" evidence="1">
    <location>
        <begin position="1"/>
        <end position="183"/>
    </location>
</feature>
<dbReference type="Gene3D" id="3.40.630.30">
    <property type="match status" value="1"/>
</dbReference>
<keyword evidence="3" id="KW-1185">Reference proteome</keyword>
<comment type="caution">
    <text evidence="2">The sequence shown here is derived from an EMBL/GenBank/DDBJ whole genome shotgun (WGS) entry which is preliminary data.</text>
</comment>
<dbReference type="PROSITE" id="PS51186">
    <property type="entry name" value="GNAT"/>
    <property type="match status" value="1"/>
</dbReference>
<dbReference type="SUPFAM" id="SSF55729">
    <property type="entry name" value="Acyl-CoA N-acyltransferases (Nat)"/>
    <property type="match status" value="1"/>
</dbReference>